<accession>A0A915L4V0</accession>
<evidence type="ECO:0000313" key="1">
    <source>
        <dbReference type="Proteomes" id="UP000887565"/>
    </source>
</evidence>
<sequence length="65" mass="7602">MEPRSVCTENVTFGLQKRYDGDKFWYVWVTEKCNAIFCLRTQVQSGPDEVIHQRASYCSPDLVRV</sequence>
<dbReference type="Proteomes" id="UP000887565">
    <property type="component" value="Unplaced"/>
</dbReference>
<reference evidence="2" key="1">
    <citation type="submission" date="2022-11" db="UniProtKB">
        <authorList>
            <consortium name="WormBaseParasite"/>
        </authorList>
    </citation>
    <scope>IDENTIFICATION</scope>
</reference>
<evidence type="ECO:0000313" key="2">
    <source>
        <dbReference type="WBParaSite" id="nRc.2.0.1.t45532-RA"/>
    </source>
</evidence>
<dbReference type="AlphaFoldDB" id="A0A915L4V0"/>
<dbReference type="WBParaSite" id="nRc.2.0.1.t45532-RA">
    <property type="protein sequence ID" value="nRc.2.0.1.t45532-RA"/>
    <property type="gene ID" value="nRc.2.0.1.g45532"/>
</dbReference>
<keyword evidence="1" id="KW-1185">Reference proteome</keyword>
<protein>
    <submittedName>
        <fullName evidence="2">Uncharacterized protein</fullName>
    </submittedName>
</protein>
<proteinExistence type="predicted"/>
<organism evidence="1 2">
    <name type="scientific">Romanomermis culicivorax</name>
    <name type="common">Nematode worm</name>
    <dbReference type="NCBI Taxonomy" id="13658"/>
    <lineage>
        <taxon>Eukaryota</taxon>
        <taxon>Metazoa</taxon>
        <taxon>Ecdysozoa</taxon>
        <taxon>Nematoda</taxon>
        <taxon>Enoplea</taxon>
        <taxon>Dorylaimia</taxon>
        <taxon>Mermithida</taxon>
        <taxon>Mermithoidea</taxon>
        <taxon>Mermithidae</taxon>
        <taxon>Romanomermis</taxon>
    </lineage>
</organism>
<name>A0A915L4V0_ROMCU</name>